<sequence length="220" mass="25492">MEFDVETVNGILGIDDSFKAPTKLMELMLDDDKRVKIFKKFLEISTDLSFDWFHQYFEDEQAQRKTKKQDFTPESVAAVLQALVGNSSGTYYEPAAGTGGLVIKRWQHDRLADPVMDNGKRPKWMSIFTYDPRHYWYQVEEMSDRALPFLLFNMSIRGMNGIAVQCDSLTRVGQSAYFIRNDSDDFMAFSEIHKLPQTDEVLKVCDLESWKNDVSKKARK</sequence>
<comment type="caution">
    <text evidence="2">The sequence shown here is derived from an EMBL/GenBank/DDBJ whole genome shotgun (WGS) entry which is preliminary data.</text>
</comment>
<dbReference type="InterPro" id="IPR029063">
    <property type="entry name" value="SAM-dependent_MTases_sf"/>
</dbReference>
<accession>A0ABD0AET2</accession>
<dbReference type="Pfam" id="PF02384">
    <property type="entry name" value="N6_Mtase"/>
    <property type="match status" value="1"/>
</dbReference>
<gene>
    <name evidence="2" type="ORF">ME791_07510</name>
</gene>
<reference evidence="2 3" key="1">
    <citation type="journal article" date="2022" name="J. Dairy Sci.">
        <title>Genetic diversity of Lactobacillus delbrueckii isolated from raw milk in Hokkaido, Japan.</title>
        <authorList>
            <person name="Tsuchihashi H."/>
            <person name="Ichikawa A."/>
            <person name="Takeda M."/>
            <person name="Koizumi A."/>
            <person name="Mizoguchi C."/>
            <person name="Ishida T."/>
            <person name="Kimura K."/>
        </authorList>
    </citation>
    <scope>NUCLEOTIDE SEQUENCE [LARGE SCALE GENOMIC DNA]</scope>
    <source>
        <strain evidence="2 3">ME-791</strain>
    </source>
</reference>
<dbReference type="RefSeq" id="WP_231527279.1">
    <property type="nucleotide sequence ID" value="NZ_BNHQ01000015.1"/>
</dbReference>
<dbReference type="Gene3D" id="3.40.50.150">
    <property type="entry name" value="Vaccinia Virus protein VP39"/>
    <property type="match status" value="1"/>
</dbReference>
<feature type="domain" description="DNA methylase adenine-specific" evidence="1">
    <location>
        <begin position="60"/>
        <end position="108"/>
    </location>
</feature>
<dbReference type="EMBL" id="BNHY01000011">
    <property type="protein sequence ID" value="GHN33599.1"/>
    <property type="molecule type" value="Genomic_DNA"/>
</dbReference>
<organism evidence="2 3">
    <name type="scientific">Lactobacillus delbrueckii</name>
    <dbReference type="NCBI Taxonomy" id="1584"/>
    <lineage>
        <taxon>Bacteria</taxon>
        <taxon>Bacillati</taxon>
        <taxon>Bacillota</taxon>
        <taxon>Bacilli</taxon>
        <taxon>Lactobacillales</taxon>
        <taxon>Lactobacillaceae</taxon>
        <taxon>Lactobacillus</taxon>
    </lineage>
</organism>
<name>A0ABD0AET2_9LACO</name>
<evidence type="ECO:0000313" key="3">
    <source>
        <dbReference type="Proteomes" id="UP001054884"/>
    </source>
</evidence>
<dbReference type="Proteomes" id="UP001054884">
    <property type="component" value="Unassembled WGS sequence"/>
</dbReference>
<dbReference type="AlphaFoldDB" id="A0ABD0AET2"/>
<evidence type="ECO:0000259" key="1">
    <source>
        <dbReference type="Pfam" id="PF02384"/>
    </source>
</evidence>
<proteinExistence type="predicted"/>
<protein>
    <recommendedName>
        <fullName evidence="1">DNA methylase adenine-specific domain-containing protein</fullName>
    </recommendedName>
</protein>
<dbReference type="InterPro" id="IPR003356">
    <property type="entry name" value="DNA_methylase_A-5"/>
</dbReference>
<evidence type="ECO:0000313" key="2">
    <source>
        <dbReference type="EMBL" id="GHN33599.1"/>
    </source>
</evidence>
<dbReference type="SUPFAM" id="SSF53335">
    <property type="entry name" value="S-adenosyl-L-methionine-dependent methyltransferases"/>
    <property type="match status" value="1"/>
</dbReference>